<proteinExistence type="predicted"/>
<protein>
    <submittedName>
        <fullName evidence="1">Uncharacterized protein</fullName>
    </submittedName>
</protein>
<name>A0AC60PGD8_IXOPE</name>
<keyword evidence="2" id="KW-1185">Reference proteome</keyword>
<comment type="caution">
    <text evidence="1">The sequence shown here is derived from an EMBL/GenBank/DDBJ whole genome shotgun (WGS) entry which is preliminary data.</text>
</comment>
<sequence length="630" mass="70484">MTLKEKEEESPDARSRIEQDAVRRANATMVPRGVIQPTVRDRHLSTPTVAVMVVSLLVASARRAQAATDRPWLELLDQVAYYSETRVVENESFSITCRGPKNADMVWEKDGQRVRSSPSSGYLVDEENVGGDSKVLRLSVQRAKQSHSGDYSCANTTRHYRHVHVVTGSAKGNAVRYADCHTMEVNRTLEIPCRLPRPRETPVSWYRNQRRIERTEPRFRILKDTLVISPALESDSGTYSCRVDMSEALDNNDMDPSSDFADLDEQPQLQVRVVSPITMEPLPAFQVADAGATVSVVCKVLAKPNPRLSWFVDGVPLTVSEQHLRRSSLSRDRGSDVEDAVLTIRDVSPNDRNVYTCRAEHHHCRSVATETSTRLFVWAQSIHTNERFPGSGLLVKPYDDTLELSCSPAANESSAEFDWDKDGARLNASQGVTVSEDTTSLTIRHPTQENAGNYSCKKRGTTETATIEVRYKVTCVIDRGLSSPEPSYWMAGEGARLAAKTTGVPKPQVSWLKDGQLLREDGERILFEDVHNTTRGGLIIRPVVYGDRGVYTCLTSNGPDTDKEDVMVRVRSRYAPLVPFVGIVIQVVVLLTIIYVTETRRIRKEAEREAAAEQRRAEREPSIVTDKKDD</sequence>
<dbReference type="Proteomes" id="UP000805193">
    <property type="component" value="Unassembled WGS sequence"/>
</dbReference>
<organism evidence="1 2">
    <name type="scientific">Ixodes persulcatus</name>
    <name type="common">Taiga tick</name>
    <dbReference type="NCBI Taxonomy" id="34615"/>
    <lineage>
        <taxon>Eukaryota</taxon>
        <taxon>Metazoa</taxon>
        <taxon>Ecdysozoa</taxon>
        <taxon>Arthropoda</taxon>
        <taxon>Chelicerata</taxon>
        <taxon>Arachnida</taxon>
        <taxon>Acari</taxon>
        <taxon>Parasitiformes</taxon>
        <taxon>Ixodida</taxon>
        <taxon>Ixodoidea</taxon>
        <taxon>Ixodidae</taxon>
        <taxon>Ixodinae</taxon>
        <taxon>Ixodes</taxon>
    </lineage>
</organism>
<gene>
    <name evidence="1" type="ORF">HPB47_004281</name>
</gene>
<evidence type="ECO:0000313" key="2">
    <source>
        <dbReference type="Proteomes" id="UP000805193"/>
    </source>
</evidence>
<reference evidence="1 2" key="1">
    <citation type="journal article" date="2020" name="Cell">
        <title>Large-Scale Comparative Analyses of Tick Genomes Elucidate Their Genetic Diversity and Vector Capacities.</title>
        <authorList>
            <consortium name="Tick Genome and Microbiome Consortium (TIGMIC)"/>
            <person name="Jia N."/>
            <person name="Wang J."/>
            <person name="Shi W."/>
            <person name="Du L."/>
            <person name="Sun Y."/>
            <person name="Zhan W."/>
            <person name="Jiang J.F."/>
            <person name="Wang Q."/>
            <person name="Zhang B."/>
            <person name="Ji P."/>
            <person name="Bell-Sakyi L."/>
            <person name="Cui X.M."/>
            <person name="Yuan T.T."/>
            <person name="Jiang B.G."/>
            <person name="Yang W.F."/>
            <person name="Lam T.T."/>
            <person name="Chang Q.C."/>
            <person name="Ding S.J."/>
            <person name="Wang X.J."/>
            <person name="Zhu J.G."/>
            <person name="Ruan X.D."/>
            <person name="Zhao L."/>
            <person name="Wei J.T."/>
            <person name="Ye R.Z."/>
            <person name="Que T.C."/>
            <person name="Du C.H."/>
            <person name="Zhou Y.H."/>
            <person name="Cheng J.X."/>
            <person name="Dai P.F."/>
            <person name="Guo W.B."/>
            <person name="Han X.H."/>
            <person name="Huang E.J."/>
            <person name="Li L.F."/>
            <person name="Wei W."/>
            <person name="Gao Y.C."/>
            <person name="Liu J.Z."/>
            <person name="Shao H.Z."/>
            <person name="Wang X."/>
            <person name="Wang C.C."/>
            <person name="Yang T.C."/>
            <person name="Huo Q.B."/>
            <person name="Li W."/>
            <person name="Chen H.Y."/>
            <person name="Chen S.E."/>
            <person name="Zhou L.G."/>
            <person name="Ni X.B."/>
            <person name="Tian J.H."/>
            <person name="Sheng Y."/>
            <person name="Liu T."/>
            <person name="Pan Y.S."/>
            <person name="Xia L.Y."/>
            <person name="Li J."/>
            <person name="Zhao F."/>
            <person name="Cao W.C."/>
        </authorList>
    </citation>
    <scope>NUCLEOTIDE SEQUENCE [LARGE SCALE GENOMIC DNA]</scope>
    <source>
        <strain evidence="1">Iper-2018</strain>
    </source>
</reference>
<accession>A0AC60PGD8</accession>
<dbReference type="EMBL" id="JABSTQ010010649">
    <property type="protein sequence ID" value="KAG0419225.1"/>
    <property type="molecule type" value="Genomic_DNA"/>
</dbReference>
<evidence type="ECO:0000313" key="1">
    <source>
        <dbReference type="EMBL" id="KAG0419225.1"/>
    </source>
</evidence>